<sequence length="108" mass="12481">MEFAKHIPGNEKNFKFIYWENLLPYYTGRMMKNKLFIVPIVLILIIFISSFIVGSCKITEGVDKESKVTEDTLTKEETKKEISIAEDEKIAEVTSISVKEVYEIVKNN</sequence>
<proteinExistence type="predicted"/>
<organism evidence="2">
    <name type="scientific">marine sediment metagenome</name>
    <dbReference type="NCBI Taxonomy" id="412755"/>
    <lineage>
        <taxon>unclassified sequences</taxon>
        <taxon>metagenomes</taxon>
        <taxon>ecological metagenomes</taxon>
    </lineage>
</organism>
<protein>
    <submittedName>
        <fullName evidence="2">Uncharacterized protein</fullName>
    </submittedName>
</protein>
<comment type="caution">
    <text evidence="2">The sequence shown here is derived from an EMBL/GenBank/DDBJ whole genome shotgun (WGS) entry which is preliminary data.</text>
</comment>
<gene>
    <name evidence="2" type="ORF">S01H4_02306</name>
</gene>
<keyword evidence="1" id="KW-1133">Transmembrane helix</keyword>
<name>X1BLE7_9ZZZZ</name>
<feature type="transmembrane region" description="Helical" evidence="1">
    <location>
        <begin position="35"/>
        <end position="54"/>
    </location>
</feature>
<dbReference type="EMBL" id="BART01000492">
    <property type="protein sequence ID" value="GAG72936.1"/>
    <property type="molecule type" value="Genomic_DNA"/>
</dbReference>
<dbReference type="AlphaFoldDB" id="X1BLE7"/>
<evidence type="ECO:0000256" key="1">
    <source>
        <dbReference type="SAM" id="Phobius"/>
    </source>
</evidence>
<reference evidence="2" key="1">
    <citation type="journal article" date="2014" name="Front. Microbiol.">
        <title>High frequency of phylogenetically diverse reductive dehalogenase-homologous genes in deep subseafloor sedimentary metagenomes.</title>
        <authorList>
            <person name="Kawai M."/>
            <person name="Futagami T."/>
            <person name="Toyoda A."/>
            <person name="Takaki Y."/>
            <person name="Nishi S."/>
            <person name="Hori S."/>
            <person name="Arai W."/>
            <person name="Tsubouchi T."/>
            <person name="Morono Y."/>
            <person name="Uchiyama I."/>
            <person name="Ito T."/>
            <person name="Fujiyama A."/>
            <person name="Inagaki F."/>
            <person name="Takami H."/>
        </authorList>
    </citation>
    <scope>NUCLEOTIDE SEQUENCE</scope>
    <source>
        <strain evidence="2">Expedition CK06-06</strain>
    </source>
</reference>
<evidence type="ECO:0000313" key="2">
    <source>
        <dbReference type="EMBL" id="GAG72936.1"/>
    </source>
</evidence>
<accession>X1BLE7</accession>
<keyword evidence="1" id="KW-0472">Membrane</keyword>
<keyword evidence="1" id="KW-0812">Transmembrane</keyword>